<dbReference type="EMBL" id="UINC01065562">
    <property type="protein sequence ID" value="SVB95363.1"/>
    <property type="molecule type" value="Genomic_DNA"/>
</dbReference>
<reference evidence="7" key="1">
    <citation type="submission" date="2018-05" db="EMBL/GenBank/DDBJ databases">
        <authorList>
            <person name="Lanie J.A."/>
            <person name="Ng W.-L."/>
            <person name="Kazmierczak K.M."/>
            <person name="Andrzejewski T.M."/>
            <person name="Davidsen T.M."/>
            <person name="Wayne K.J."/>
            <person name="Tettelin H."/>
            <person name="Glass J.I."/>
            <person name="Rusch D."/>
            <person name="Podicherti R."/>
            <person name="Tsui H.-C.T."/>
            <person name="Winkler M.E."/>
        </authorList>
    </citation>
    <scope>NUCLEOTIDE SEQUENCE</scope>
</reference>
<evidence type="ECO:0000259" key="6">
    <source>
        <dbReference type="Pfam" id="PF00266"/>
    </source>
</evidence>
<evidence type="ECO:0000256" key="1">
    <source>
        <dbReference type="ARBA" id="ARBA00001933"/>
    </source>
</evidence>
<proteinExistence type="inferred from homology"/>
<comment type="cofactor">
    <cofactor evidence="1">
        <name>pyridoxal 5'-phosphate</name>
        <dbReference type="ChEBI" id="CHEBI:597326"/>
    </cofactor>
</comment>
<keyword evidence="5" id="KW-0663">Pyridoxal phosphate</keyword>
<sequence length="264" mass="29207">MVGHLDPQFLGIMDNIQKMLRRLFRTENRLTIAVSGTGSAGMESAFVNVVEPGDEVLVCVNGVFGNRMSDIVERIGGVLHRIDRPWGEVFELSEIEGALASHPEVKAVAIVHAETSTGALQPLEEIGKLCRSSGRLFLVDCVTSLGGERFEADEWNVDVAYSGTQKCLSCPPGLAPVTFSERAVEKLKGRESKVVSWYLDLSMIEKYWTEGERAYHHTAPISMNYALHEALCLVHEEGLEARWERHRRNSAALVAGLEALGFRL</sequence>
<accession>A0A382I908</accession>
<dbReference type="PANTHER" id="PTHR21152:SF40">
    <property type="entry name" value="ALANINE--GLYOXYLATE AMINOTRANSFERASE"/>
    <property type="match status" value="1"/>
</dbReference>
<comment type="similarity">
    <text evidence="2">Belongs to the class-V pyridoxal-phosphate-dependent aminotransferase family.</text>
</comment>
<dbReference type="GO" id="GO:0008453">
    <property type="term" value="F:alanine-glyoxylate transaminase activity"/>
    <property type="evidence" value="ECO:0007669"/>
    <property type="project" value="TreeGrafter"/>
</dbReference>
<dbReference type="InterPro" id="IPR000192">
    <property type="entry name" value="Aminotrans_V_dom"/>
</dbReference>
<dbReference type="PANTHER" id="PTHR21152">
    <property type="entry name" value="AMINOTRANSFERASE CLASS V"/>
    <property type="match status" value="1"/>
</dbReference>
<evidence type="ECO:0000313" key="7">
    <source>
        <dbReference type="EMBL" id="SVB95363.1"/>
    </source>
</evidence>
<evidence type="ECO:0000256" key="4">
    <source>
        <dbReference type="ARBA" id="ARBA00022679"/>
    </source>
</evidence>
<dbReference type="InterPro" id="IPR015424">
    <property type="entry name" value="PyrdxlP-dep_Trfase"/>
</dbReference>
<dbReference type="GO" id="GO:0005777">
    <property type="term" value="C:peroxisome"/>
    <property type="evidence" value="ECO:0007669"/>
    <property type="project" value="TreeGrafter"/>
</dbReference>
<organism evidence="7">
    <name type="scientific">marine metagenome</name>
    <dbReference type="NCBI Taxonomy" id="408172"/>
    <lineage>
        <taxon>unclassified sequences</taxon>
        <taxon>metagenomes</taxon>
        <taxon>ecological metagenomes</taxon>
    </lineage>
</organism>
<name>A0A382I908_9ZZZZ</name>
<dbReference type="SUPFAM" id="SSF53383">
    <property type="entry name" value="PLP-dependent transferases"/>
    <property type="match status" value="1"/>
</dbReference>
<feature type="domain" description="Aminotransferase class V" evidence="6">
    <location>
        <begin position="3"/>
        <end position="261"/>
    </location>
</feature>
<dbReference type="Gene3D" id="3.90.1150.10">
    <property type="entry name" value="Aspartate Aminotransferase, domain 1"/>
    <property type="match status" value="1"/>
</dbReference>
<dbReference type="Pfam" id="PF00266">
    <property type="entry name" value="Aminotran_5"/>
    <property type="match status" value="1"/>
</dbReference>
<feature type="non-terminal residue" evidence="7">
    <location>
        <position position="264"/>
    </location>
</feature>
<dbReference type="GO" id="GO:0019265">
    <property type="term" value="P:glycine biosynthetic process, by transamination of glyoxylate"/>
    <property type="evidence" value="ECO:0007669"/>
    <property type="project" value="TreeGrafter"/>
</dbReference>
<dbReference type="PROSITE" id="PS00595">
    <property type="entry name" value="AA_TRANSFER_CLASS_5"/>
    <property type="match status" value="1"/>
</dbReference>
<gene>
    <name evidence="7" type="ORF">METZ01_LOCUS248217</name>
</gene>
<evidence type="ECO:0000256" key="5">
    <source>
        <dbReference type="ARBA" id="ARBA00022898"/>
    </source>
</evidence>
<evidence type="ECO:0000256" key="3">
    <source>
        <dbReference type="ARBA" id="ARBA00022576"/>
    </source>
</evidence>
<evidence type="ECO:0000256" key="2">
    <source>
        <dbReference type="ARBA" id="ARBA00009236"/>
    </source>
</evidence>
<dbReference type="InterPro" id="IPR015422">
    <property type="entry name" value="PyrdxlP-dep_Trfase_small"/>
</dbReference>
<keyword evidence="4" id="KW-0808">Transferase</keyword>
<dbReference type="FunFam" id="3.40.640.10:FF:000027">
    <property type="entry name" value="Serine--pyruvate aminotransferase, mitochondrial"/>
    <property type="match status" value="1"/>
</dbReference>
<dbReference type="AlphaFoldDB" id="A0A382I908"/>
<dbReference type="InterPro" id="IPR015421">
    <property type="entry name" value="PyrdxlP-dep_Trfase_major"/>
</dbReference>
<keyword evidence="3" id="KW-0032">Aminotransferase</keyword>
<dbReference type="Gene3D" id="3.40.640.10">
    <property type="entry name" value="Type I PLP-dependent aspartate aminotransferase-like (Major domain)"/>
    <property type="match status" value="1"/>
</dbReference>
<dbReference type="InterPro" id="IPR020578">
    <property type="entry name" value="Aminotrans_V_PyrdxlP_BS"/>
</dbReference>
<protein>
    <recommendedName>
        <fullName evidence="6">Aminotransferase class V domain-containing protein</fullName>
    </recommendedName>
</protein>
<dbReference type="GO" id="GO:0004760">
    <property type="term" value="F:L-serine-pyruvate transaminase activity"/>
    <property type="evidence" value="ECO:0007669"/>
    <property type="project" value="TreeGrafter"/>
</dbReference>